<proteinExistence type="predicted"/>
<dbReference type="Proteomes" id="UP001465755">
    <property type="component" value="Unassembled WGS sequence"/>
</dbReference>
<keyword evidence="2" id="KW-0812">Transmembrane</keyword>
<accession>A0AAW1NMG3</accession>
<evidence type="ECO:0000313" key="3">
    <source>
        <dbReference type="EMBL" id="KAK9787484.1"/>
    </source>
</evidence>
<evidence type="ECO:0000256" key="1">
    <source>
        <dbReference type="SAM" id="MobiDB-lite"/>
    </source>
</evidence>
<gene>
    <name evidence="3" type="ORF">WJX73_000134</name>
</gene>
<feature type="transmembrane region" description="Helical" evidence="2">
    <location>
        <begin position="174"/>
        <end position="198"/>
    </location>
</feature>
<evidence type="ECO:0000313" key="4">
    <source>
        <dbReference type="Proteomes" id="UP001465755"/>
    </source>
</evidence>
<comment type="caution">
    <text evidence="3">The sequence shown here is derived from an EMBL/GenBank/DDBJ whole genome shotgun (WGS) entry which is preliminary data.</text>
</comment>
<organism evidence="3 4">
    <name type="scientific">Symbiochloris irregularis</name>
    <dbReference type="NCBI Taxonomy" id="706552"/>
    <lineage>
        <taxon>Eukaryota</taxon>
        <taxon>Viridiplantae</taxon>
        <taxon>Chlorophyta</taxon>
        <taxon>core chlorophytes</taxon>
        <taxon>Trebouxiophyceae</taxon>
        <taxon>Trebouxiales</taxon>
        <taxon>Trebouxiaceae</taxon>
        <taxon>Symbiochloris</taxon>
    </lineage>
</organism>
<feature type="region of interest" description="Disordered" evidence="1">
    <location>
        <begin position="242"/>
        <end position="308"/>
    </location>
</feature>
<dbReference type="AlphaFoldDB" id="A0AAW1NMG3"/>
<feature type="compositionally biased region" description="Basic and acidic residues" evidence="1">
    <location>
        <begin position="279"/>
        <end position="296"/>
    </location>
</feature>
<keyword evidence="2" id="KW-1133">Transmembrane helix</keyword>
<feature type="compositionally biased region" description="Polar residues" evidence="1">
    <location>
        <begin position="242"/>
        <end position="258"/>
    </location>
</feature>
<dbReference type="EMBL" id="JALJOQ010000247">
    <property type="protein sequence ID" value="KAK9787484.1"/>
    <property type="molecule type" value="Genomic_DNA"/>
</dbReference>
<keyword evidence="4" id="KW-1185">Reference proteome</keyword>
<protein>
    <submittedName>
        <fullName evidence="3">Uncharacterized protein</fullName>
    </submittedName>
</protein>
<sequence length="308" mass="32457">MASPPPTSRQYVFNFPPPAANTPPAPVSQQTAVAAVLALTGNNVWPFTDVMAGALVRALGATLSYVNQSGIGVTNWVEASRRRRLLAPSSVLVDLELDGANNAVTPSIEADLQNVVINGELAAALKSQGLSVSAISLLHTSVTTPSLTTLSCQYGSVGQSCISQTSSDTLSSGAIAGIIVAACVVGAVIIFIFAWYCFLRSWWNARQKDPAGETAQAKPAMTPMGAQPFWLKGRNIFSNSAKNTPRNSVQLNANTETPTHPAPFGAAAHDQGLPLSPEEQEREKDLRGQHYAEHVEMGAVQGAQPVQV</sequence>
<keyword evidence="2" id="KW-0472">Membrane</keyword>
<name>A0AAW1NMG3_9CHLO</name>
<reference evidence="3 4" key="1">
    <citation type="journal article" date="2024" name="Nat. Commun.">
        <title>Phylogenomics reveals the evolutionary origins of lichenization in chlorophyte algae.</title>
        <authorList>
            <person name="Puginier C."/>
            <person name="Libourel C."/>
            <person name="Otte J."/>
            <person name="Skaloud P."/>
            <person name="Haon M."/>
            <person name="Grisel S."/>
            <person name="Petersen M."/>
            <person name="Berrin J.G."/>
            <person name="Delaux P.M."/>
            <person name="Dal Grande F."/>
            <person name="Keller J."/>
        </authorList>
    </citation>
    <scope>NUCLEOTIDE SEQUENCE [LARGE SCALE GENOMIC DNA]</scope>
    <source>
        <strain evidence="3 4">SAG 2036</strain>
    </source>
</reference>
<evidence type="ECO:0000256" key="2">
    <source>
        <dbReference type="SAM" id="Phobius"/>
    </source>
</evidence>